<evidence type="ECO:0000313" key="4">
    <source>
        <dbReference type="RefSeq" id="XP_018014172.2"/>
    </source>
</evidence>
<evidence type="ECO:0000256" key="1">
    <source>
        <dbReference type="SAM" id="MobiDB-lite"/>
    </source>
</evidence>
<dbReference type="PANTHER" id="PTHR47412">
    <property type="entry name" value="FI01434P-RELATED"/>
    <property type="match status" value="1"/>
</dbReference>
<dbReference type="AlphaFoldDB" id="A0A8B7NKJ2"/>
<dbReference type="PANTHER" id="PTHR47412:SF1">
    <property type="entry name" value="FI01434P-RELATED"/>
    <property type="match status" value="1"/>
</dbReference>
<evidence type="ECO:0000256" key="2">
    <source>
        <dbReference type="SAM" id="Phobius"/>
    </source>
</evidence>
<dbReference type="RefSeq" id="XP_018014172.2">
    <property type="nucleotide sequence ID" value="XM_018158683.2"/>
</dbReference>
<evidence type="ECO:0000313" key="3">
    <source>
        <dbReference type="Proteomes" id="UP000694843"/>
    </source>
</evidence>
<accession>A0A8B7NKJ2</accession>
<keyword evidence="2" id="KW-0472">Membrane</keyword>
<dbReference type="Pfam" id="PF13896">
    <property type="entry name" value="Glyco_transf_49"/>
    <property type="match status" value="1"/>
</dbReference>
<name>A0A8B7NKJ2_HYAAZ</name>
<dbReference type="KEGG" id="hazt:108671186"/>
<feature type="transmembrane region" description="Helical" evidence="2">
    <location>
        <begin position="12"/>
        <end position="30"/>
    </location>
</feature>
<keyword evidence="2" id="KW-0812">Transmembrane</keyword>
<dbReference type="GeneID" id="108671186"/>
<proteinExistence type="predicted"/>
<protein>
    <submittedName>
        <fullName evidence="4">Beta-1,4-glucuronyltransferase 1</fullName>
    </submittedName>
</protein>
<feature type="region of interest" description="Disordered" evidence="1">
    <location>
        <begin position="36"/>
        <end position="63"/>
    </location>
</feature>
<keyword evidence="2" id="KW-1133">Transmembrane helix</keyword>
<dbReference type="OMA" id="NISHWFN"/>
<dbReference type="Proteomes" id="UP000694843">
    <property type="component" value="Unplaced"/>
</dbReference>
<dbReference type="OrthoDB" id="9974378at2759"/>
<reference evidence="4" key="1">
    <citation type="submission" date="2025-08" db="UniProtKB">
        <authorList>
            <consortium name="RefSeq"/>
        </authorList>
    </citation>
    <scope>IDENTIFICATION</scope>
    <source>
        <tissue evidence="4">Whole organism</tissue>
    </source>
</reference>
<organism evidence="3 4">
    <name type="scientific">Hyalella azteca</name>
    <name type="common">Amphipod</name>
    <dbReference type="NCBI Taxonomy" id="294128"/>
    <lineage>
        <taxon>Eukaryota</taxon>
        <taxon>Metazoa</taxon>
        <taxon>Ecdysozoa</taxon>
        <taxon>Arthropoda</taxon>
        <taxon>Crustacea</taxon>
        <taxon>Multicrustacea</taxon>
        <taxon>Malacostraca</taxon>
        <taxon>Eumalacostraca</taxon>
        <taxon>Peracarida</taxon>
        <taxon>Amphipoda</taxon>
        <taxon>Senticaudata</taxon>
        <taxon>Talitrida</taxon>
        <taxon>Talitroidea</taxon>
        <taxon>Hyalellidae</taxon>
        <taxon>Hyalella</taxon>
    </lineage>
</organism>
<gene>
    <name evidence="4" type="primary">LOC108671186</name>
</gene>
<keyword evidence="3" id="KW-1185">Reference proteome</keyword>
<sequence>MVMVGTRRSALVRGSVFLNIVFALYVLLHLSPPRGNSVSPPHGPHDNLTQQGEAGEYSPDSDLDGPLQWASVQERAHPDLHLCSTPQLLPRASFHGNHWVLFNHLTAIEQPACNASVTYTTHADYTYLHNLSPLVERWRGPISVAVFAPGEDFNATLNTIAFLRACRPLVAQFTTFHIFFPVDHLPSSIPKIEDVLVPSCSLPPPSTNGPTYKSSHNLTYPVNVARNVARIAAATYFVLASDVELYPSLNFISRFLALMSTRDASRETKPHRRVYVLPIFEVKSGIRPPATKTSLVRLLRRGAAIPFHKFVCPQCHLVPGLRAWAESGLGETLTVTTVAKRHAPYTRWEPIYVGTNLEPLYEERLSWEGRSDKMTQMYIMCVLDYEFHVLDNAFLVHRPGIKRLRKDRRRDEQTAAQNALLSNTITPELQLIYGTRPHCVL</sequence>